<sequence>MTHIEKQTLRDLHRPGWRGTWFVLGFGSLFYGLVAATAYCLSAQLYWALVPLIVANTLLSHSLVIAFHEAAHGSLCPWRPLNEYLGRVIGLQAFNSLTLYRELHHWHHAHLGTPRDEEFWPFTDPAQPRWKRRLAAVGELLFGTLYTPVLYLRALVRSDSRIRVGRSRRLMIWAEVLAPFVVWGGVAGVALWYGVFAYFFLGYLLPAYLAGNIQSWRKYIEHIGLTGDSWATLTRAIRPPGWHGHVMSESVLHEPYHDLHHRYPKIPYESLPAAAKVDPPRSDDVPVFPSYRAALVDLLRDLGDPKFGPAWREENVPMPVVHAEIA</sequence>
<organism evidence="3 4">
    <name type="scientific">Limnoglobus roseus</name>
    <dbReference type="NCBI Taxonomy" id="2598579"/>
    <lineage>
        <taxon>Bacteria</taxon>
        <taxon>Pseudomonadati</taxon>
        <taxon>Planctomycetota</taxon>
        <taxon>Planctomycetia</taxon>
        <taxon>Gemmatales</taxon>
        <taxon>Gemmataceae</taxon>
        <taxon>Limnoglobus</taxon>
    </lineage>
</organism>
<gene>
    <name evidence="3" type="ORF">PX52LOC_01416</name>
</gene>
<dbReference type="GO" id="GO:0016717">
    <property type="term" value="F:oxidoreductase activity, acting on paired donors, with oxidation of a pair of donors resulting in the reduction of molecular oxygen to two molecules of water"/>
    <property type="evidence" value="ECO:0007669"/>
    <property type="project" value="TreeGrafter"/>
</dbReference>
<accession>A0A5C1A904</accession>
<dbReference type="PANTHER" id="PTHR19353">
    <property type="entry name" value="FATTY ACID DESATURASE 2"/>
    <property type="match status" value="1"/>
</dbReference>
<name>A0A5C1A904_9BACT</name>
<keyword evidence="1" id="KW-0812">Transmembrane</keyword>
<evidence type="ECO:0000313" key="4">
    <source>
        <dbReference type="Proteomes" id="UP000324974"/>
    </source>
</evidence>
<evidence type="ECO:0000313" key="3">
    <source>
        <dbReference type="EMBL" id="QEL14526.1"/>
    </source>
</evidence>
<dbReference type="InterPro" id="IPR012171">
    <property type="entry name" value="Fatty_acid_desaturase"/>
</dbReference>
<keyword evidence="1" id="KW-1133">Transmembrane helix</keyword>
<dbReference type="AlphaFoldDB" id="A0A5C1A904"/>
<proteinExistence type="predicted"/>
<dbReference type="PANTHER" id="PTHR19353:SF19">
    <property type="entry name" value="DELTA(5) FATTY ACID DESATURASE C-RELATED"/>
    <property type="match status" value="1"/>
</dbReference>
<dbReference type="EMBL" id="CP042425">
    <property type="protein sequence ID" value="QEL14526.1"/>
    <property type="molecule type" value="Genomic_DNA"/>
</dbReference>
<feature type="domain" description="Fatty acid desaturase" evidence="2">
    <location>
        <begin position="47"/>
        <end position="280"/>
    </location>
</feature>
<dbReference type="OrthoDB" id="214298at2"/>
<dbReference type="GO" id="GO:0008610">
    <property type="term" value="P:lipid biosynthetic process"/>
    <property type="evidence" value="ECO:0007669"/>
    <property type="project" value="UniProtKB-ARBA"/>
</dbReference>
<keyword evidence="4" id="KW-1185">Reference proteome</keyword>
<dbReference type="KEGG" id="lrs:PX52LOC_01416"/>
<dbReference type="Pfam" id="PF00487">
    <property type="entry name" value="FA_desaturase"/>
    <property type="match status" value="1"/>
</dbReference>
<reference evidence="4" key="1">
    <citation type="submission" date="2019-08" db="EMBL/GenBank/DDBJ databases">
        <title>Limnoglobus roseus gen. nov., sp. nov., a novel freshwater planctomycete with a giant genome from the family Gemmataceae.</title>
        <authorList>
            <person name="Kulichevskaya I.S."/>
            <person name="Naumoff D.G."/>
            <person name="Miroshnikov K."/>
            <person name="Ivanova A."/>
            <person name="Philippov D.A."/>
            <person name="Hakobyan A."/>
            <person name="Rijpstra I.C."/>
            <person name="Sinninghe Damste J.S."/>
            <person name="Liesack W."/>
            <person name="Dedysh S.N."/>
        </authorList>
    </citation>
    <scope>NUCLEOTIDE SEQUENCE [LARGE SCALE GENOMIC DNA]</scope>
    <source>
        <strain evidence="4">PX52</strain>
    </source>
</reference>
<dbReference type="InterPro" id="IPR005804">
    <property type="entry name" value="FA_desaturase_dom"/>
</dbReference>
<keyword evidence="1" id="KW-0472">Membrane</keyword>
<evidence type="ECO:0000259" key="2">
    <source>
        <dbReference type="Pfam" id="PF00487"/>
    </source>
</evidence>
<dbReference type="RefSeq" id="WP_149109415.1">
    <property type="nucleotide sequence ID" value="NZ_CP042425.1"/>
</dbReference>
<dbReference type="GO" id="GO:0016020">
    <property type="term" value="C:membrane"/>
    <property type="evidence" value="ECO:0007669"/>
    <property type="project" value="TreeGrafter"/>
</dbReference>
<protein>
    <recommendedName>
        <fullName evidence="2">Fatty acid desaturase domain-containing protein</fullName>
    </recommendedName>
</protein>
<dbReference type="Proteomes" id="UP000324974">
    <property type="component" value="Chromosome"/>
</dbReference>
<evidence type="ECO:0000256" key="1">
    <source>
        <dbReference type="SAM" id="Phobius"/>
    </source>
</evidence>
<feature type="transmembrane region" description="Helical" evidence="1">
    <location>
        <begin position="21"/>
        <end position="39"/>
    </location>
</feature>